<feature type="transmembrane region" description="Helical" evidence="1">
    <location>
        <begin position="12"/>
        <end position="30"/>
    </location>
</feature>
<accession>A0ABU8SEQ7</accession>
<dbReference type="EMBL" id="JAWMWG010000001">
    <property type="protein sequence ID" value="MEJ6347875.1"/>
    <property type="molecule type" value="Genomic_DNA"/>
</dbReference>
<proteinExistence type="predicted"/>
<dbReference type="RefSeq" id="WP_339968489.1">
    <property type="nucleotide sequence ID" value="NZ_JAWMWG010000001.1"/>
</dbReference>
<protein>
    <submittedName>
        <fullName evidence="2">Uncharacterized protein</fullName>
    </submittedName>
</protein>
<organism evidence="2 3">
    <name type="scientific">Holzapfeliella saturejae</name>
    <dbReference type="NCBI Taxonomy" id="3082953"/>
    <lineage>
        <taxon>Bacteria</taxon>
        <taxon>Bacillati</taxon>
        <taxon>Bacillota</taxon>
        <taxon>Bacilli</taxon>
        <taxon>Lactobacillales</taxon>
        <taxon>Lactobacillaceae</taxon>
        <taxon>Holzapfeliella</taxon>
    </lineage>
</organism>
<feature type="transmembrane region" description="Helical" evidence="1">
    <location>
        <begin position="66"/>
        <end position="88"/>
    </location>
</feature>
<reference evidence="2 3" key="1">
    <citation type="submission" date="2023-10" db="EMBL/GenBank/DDBJ databases">
        <title>Holzapfeliella saturejae sp. nov. isolated from Satureja montana flowers.</title>
        <authorList>
            <person name="Alcantara C."/>
            <person name="Zuniga M."/>
            <person name="Landete J.M."/>
            <person name="Monedero V."/>
        </authorList>
    </citation>
    <scope>NUCLEOTIDE SEQUENCE [LARGE SCALE GENOMIC DNA]</scope>
    <source>
        <strain evidence="2 3">He02</strain>
    </source>
</reference>
<evidence type="ECO:0000313" key="2">
    <source>
        <dbReference type="EMBL" id="MEJ6347875.1"/>
    </source>
</evidence>
<keyword evidence="1" id="KW-0472">Membrane</keyword>
<evidence type="ECO:0000256" key="1">
    <source>
        <dbReference type="SAM" id="Phobius"/>
    </source>
</evidence>
<name>A0ABU8SEQ7_9LACO</name>
<comment type="caution">
    <text evidence="2">The sequence shown here is derived from an EMBL/GenBank/DDBJ whole genome shotgun (WGS) entry which is preliminary data.</text>
</comment>
<feature type="transmembrane region" description="Helical" evidence="1">
    <location>
        <begin position="36"/>
        <end position="54"/>
    </location>
</feature>
<evidence type="ECO:0000313" key="3">
    <source>
        <dbReference type="Proteomes" id="UP001377804"/>
    </source>
</evidence>
<sequence length="154" mass="17207">MFELKQKQLLKIKIISIIETISLIIGYLTLMDCVHTFINTPLLIILTVYLNRIIKNYSQNIIKNLSIYITHLGFLIPILITNVLIGGISANNLVHANSHLGVSYNLGLVLGLTVVCLEVTYGVTTLYKVAVILFKEKTPNISKKGSRINNKLNN</sequence>
<keyword evidence="1" id="KW-1133">Transmembrane helix</keyword>
<dbReference type="Proteomes" id="UP001377804">
    <property type="component" value="Unassembled WGS sequence"/>
</dbReference>
<keyword evidence="3" id="KW-1185">Reference proteome</keyword>
<feature type="transmembrane region" description="Helical" evidence="1">
    <location>
        <begin position="108"/>
        <end position="134"/>
    </location>
</feature>
<gene>
    <name evidence="2" type="ORF">R4Y45_01355</name>
</gene>
<keyword evidence="1" id="KW-0812">Transmembrane</keyword>